<keyword evidence="1" id="KW-0472">Membrane</keyword>
<organism evidence="2 3">
    <name type="scientific">Cupriavidus pinatubonensis</name>
    <dbReference type="NCBI Taxonomy" id="248026"/>
    <lineage>
        <taxon>Bacteria</taxon>
        <taxon>Pseudomonadati</taxon>
        <taxon>Pseudomonadota</taxon>
        <taxon>Betaproteobacteria</taxon>
        <taxon>Burkholderiales</taxon>
        <taxon>Burkholderiaceae</taxon>
        <taxon>Cupriavidus</taxon>
    </lineage>
</organism>
<evidence type="ECO:0008006" key="4">
    <source>
        <dbReference type="Google" id="ProtNLM"/>
    </source>
</evidence>
<feature type="transmembrane region" description="Helical" evidence="1">
    <location>
        <begin position="43"/>
        <end position="61"/>
    </location>
</feature>
<evidence type="ECO:0000313" key="3">
    <source>
        <dbReference type="Proteomes" id="UP000701702"/>
    </source>
</evidence>
<feature type="transmembrane region" description="Helical" evidence="1">
    <location>
        <begin position="73"/>
        <end position="92"/>
    </location>
</feature>
<proteinExistence type="predicted"/>
<dbReference type="EMBL" id="CAJZAF010000029">
    <property type="protein sequence ID" value="CAG9181176.1"/>
    <property type="molecule type" value="Genomic_DNA"/>
</dbReference>
<gene>
    <name evidence="2" type="ORF">LMG23994_04601</name>
</gene>
<keyword evidence="3" id="KW-1185">Reference proteome</keyword>
<accession>A0ABM8XLU9</accession>
<name>A0ABM8XLU9_9BURK</name>
<evidence type="ECO:0000256" key="1">
    <source>
        <dbReference type="SAM" id="Phobius"/>
    </source>
</evidence>
<feature type="transmembrane region" description="Helical" evidence="1">
    <location>
        <begin position="145"/>
        <end position="165"/>
    </location>
</feature>
<evidence type="ECO:0000313" key="2">
    <source>
        <dbReference type="EMBL" id="CAG9181176.1"/>
    </source>
</evidence>
<keyword evidence="1" id="KW-0812">Transmembrane</keyword>
<keyword evidence="1" id="KW-1133">Transmembrane helix</keyword>
<dbReference type="Proteomes" id="UP000701702">
    <property type="component" value="Unassembled WGS sequence"/>
</dbReference>
<protein>
    <recommendedName>
        <fullName evidence="4">DUF2938 domain-containing protein</fullName>
    </recommendedName>
</protein>
<dbReference type="RefSeq" id="WP_224006328.1">
    <property type="nucleotide sequence ID" value="NZ_CAJZAF010000029.1"/>
</dbReference>
<dbReference type="InterPro" id="IPR021329">
    <property type="entry name" value="DUF2938"/>
</dbReference>
<sequence length="167" mass="17722">MTRLPDIATATAIVATGIGATAFMDVWLTFLKRMGVPTLNFAFIGRWVGHLFLGTFAHASIGKARPIRGERSLGWVTHYAIGIAFAALLVAIQGIGWMRHPTVLPAVLVGMVTVAAPLFVMQPAMGSGFAASRTPTPLRNCLRSVANHTVFGFGLYLSALVVACIGQ</sequence>
<feature type="transmembrane region" description="Helical" evidence="1">
    <location>
        <begin position="12"/>
        <end position="31"/>
    </location>
</feature>
<dbReference type="Pfam" id="PF11158">
    <property type="entry name" value="DUF2938"/>
    <property type="match status" value="1"/>
</dbReference>
<reference evidence="2 3" key="1">
    <citation type="submission" date="2021-08" db="EMBL/GenBank/DDBJ databases">
        <authorList>
            <person name="Peeters C."/>
        </authorList>
    </citation>
    <scope>NUCLEOTIDE SEQUENCE [LARGE SCALE GENOMIC DNA]</scope>
    <source>
        <strain evidence="2 3">LMG 23994</strain>
    </source>
</reference>
<comment type="caution">
    <text evidence="2">The sequence shown here is derived from an EMBL/GenBank/DDBJ whole genome shotgun (WGS) entry which is preliminary data.</text>
</comment>
<feature type="transmembrane region" description="Helical" evidence="1">
    <location>
        <begin position="104"/>
        <end position="125"/>
    </location>
</feature>